<dbReference type="Gene3D" id="3.40.50.980">
    <property type="match status" value="2"/>
</dbReference>
<dbReference type="OrthoDB" id="9803968at2"/>
<dbReference type="FunFam" id="2.30.38.10:FF:000003">
    <property type="entry name" value="Vibriobactin-specific 2,3-dihydroxybenzoate-AMP ligase"/>
    <property type="match status" value="1"/>
</dbReference>
<evidence type="ECO:0000313" key="7">
    <source>
        <dbReference type="Proteomes" id="UP000239867"/>
    </source>
</evidence>
<keyword evidence="3" id="KW-0812">Transmembrane</keyword>
<feature type="domain" description="AMP-dependent synthetase/ligase" evidence="4">
    <location>
        <begin position="21"/>
        <end position="386"/>
    </location>
</feature>
<evidence type="ECO:0000259" key="5">
    <source>
        <dbReference type="Pfam" id="PF13193"/>
    </source>
</evidence>
<dbReference type="InterPro" id="IPR000873">
    <property type="entry name" value="AMP-dep_synth/lig_dom"/>
</dbReference>
<dbReference type="Pfam" id="PF13193">
    <property type="entry name" value="AMP-binding_C"/>
    <property type="match status" value="1"/>
</dbReference>
<dbReference type="SUPFAM" id="SSF56801">
    <property type="entry name" value="Acetyl-CoA synthetase-like"/>
    <property type="match status" value="1"/>
</dbReference>
<sequence length="533" mass="58540">MQYRKNDYWLPLNLGQRLGGWAECFGERTALICGTDRLSYRELNQRVDAMAVGLYKLGLRRSDRVLVQLPNSTGFVVTIFALFRLGVIPVMMLMANRDHDIDAFCSLAEPKAFFTTETFLGFSYRKQAEQAQIRHACLKHVVVDGTVADAQGNFVAVADNTLSLLELKHEEPEPKDTAVLLLSGGTTGTSKLIPRTHADYAYNAIASADLCGFSQETVYLVALAAAHNFPLACPGIIGTLSTGGQVVLAHSPAPEECLPLIEKERVTHTALVPPMVNLWLSACTWEKHDLSSLRLLQVGGSALDAELAARIRPILGCQLQQVFGTAEGLLCYTRLDDPEEVILHTQGRPLSPDDDVRLVDEEGRDVPTGAIGELWVRGPYTIHGYYRAEEQNKRAFTAEGYYRSGDLVRRRADGNFVVAGRMKDVINRAGEKIAAPEIEAVLKTHANIEDAVLVPVPDEYLGERSCAFVIKGAAPLDLPMLRVFLAEKGLARHKMPDQLELVEAWPLTGAGKINKRLLSALAAQSETAMERVP</sequence>
<comment type="pathway">
    <text evidence="1">Siderophore biosynthesis.</text>
</comment>
<organism evidence="6 7">
    <name type="scientific">Desulfobulbus oralis</name>
    <dbReference type="NCBI Taxonomy" id="1986146"/>
    <lineage>
        <taxon>Bacteria</taxon>
        <taxon>Pseudomonadati</taxon>
        <taxon>Thermodesulfobacteriota</taxon>
        <taxon>Desulfobulbia</taxon>
        <taxon>Desulfobulbales</taxon>
        <taxon>Desulfobulbaceae</taxon>
        <taxon>Desulfobulbus</taxon>
    </lineage>
</organism>
<dbReference type="Pfam" id="PF00501">
    <property type="entry name" value="AMP-binding"/>
    <property type="match status" value="1"/>
</dbReference>
<dbReference type="EMBL" id="CP021255">
    <property type="protein sequence ID" value="AVD72307.1"/>
    <property type="molecule type" value="Genomic_DNA"/>
</dbReference>
<keyword evidence="7" id="KW-1185">Reference proteome</keyword>
<dbReference type="PANTHER" id="PTHR43767">
    <property type="entry name" value="LONG-CHAIN-FATTY-ACID--COA LIGASE"/>
    <property type="match status" value="1"/>
</dbReference>
<dbReference type="Gene3D" id="3.30.300.30">
    <property type="match status" value="1"/>
</dbReference>
<dbReference type="FunFam" id="3.40.50.980:FF:000003">
    <property type="entry name" value="Vibriobactin-specific 2,3-dihydroxybenzoate-AMP ligase"/>
    <property type="match status" value="1"/>
</dbReference>
<proteinExistence type="predicted"/>
<dbReference type="Gene3D" id="2.30.38.10">
    <property type="entry name" value="Luciferase, Domain 3"/>
    <property type="match status" value="1"/>
</dbReference>
<evidence type="ECO:0000313" key="6">
    <source>
        <dbReference type="EMBL" id="AVD72307.1"/>
    </source>
</evidence>
<evidence type="ECO:0000259" key="4">
    <source>
        <dbReference type="Pfam" id="PF00501"/>
    </source>
</evidence>
<name>A0A2L1GRQ2_9BACT</name>
<accession>A0A2L1GRQ2</accession>
<dbReference type="InterPro" id="IPR050237">
    <property type="entry name" value="ATP-dep_AMP-bd_enzyme"/>
</dbReference>
<keyword evidence="3" id="KW-0472">Membrane</keyword>
<evidence type="ECO:0008006" key="8">
    <source>
        <dbReference type="Google" id="ProtNLM"/>
    </source>
</evidence>
<evidence type="ECO:0000256" key="1">
    <source>
        <dbReference type="ARBA" id="ARBA00004924"/>
    </source>
</evidence>
<feature type="transmembrane region" description="Helical" evidence="3">
    <location>
        <begin position="74"/>
        <end position="95"/>
    </location>
</feature>
<dbReference type="InterPro" id="IPR025110">
    <property type="entry name" value="AMP-bd_C"/>
</dbReference>
<dbReference type="PROSITE" id="PS00455">
    <property type="entry name" value="AMP_BINDING"/>
    <property type="match status" value="1"/>
</dbReference>
<dbReference type="InterPro" id="IPR020845">
    <property type="entry name" value="AMP-binding_CS"/>
</dbReference>
<dbReference type="AlphaFoldDB" id="A0A2L1GRQ2"/>
<evidence type="ECO:0000256" key="3">
    <source>
        <dbReference type="SAM" id="Phobius"/>
    </source>
</evidence>
<dbReference type="Proteomes" id="UP000239867">
    <property type="component" value="Chromosome"/>
</dbReference>
<keyword evidence="3" id="KW-1133">Transmembrane helix</keyword>
<gene>
    <name evidence="6" type="ORF">CAY53_08775</name>
</gene>
<keyword evidence="2" id="KW-0436">Ligase</keyword>
<protein>
    <recommendedName>
        <fullName evidence="8">2,3-dihydroxybenzoate-AMP ligase</fullName>
    </recommendedName>
</protein>
<reference evidence="6 7" key="1">
    <citation type="journal article" date="2018" name="MBio">
        <title>Insights into the evolution of host association through the isolation and characterization of a novel human periodontal pathobiont, Desulfobulbus oralis.</title>
        <authorList>
            <person name="Cross K.L."/>
            <person name="Chirania P."/>
            <person name="Xiong W."/>
            <person name="Beall C.J."/>
            <person name="Elkins J.G."/>
            <person name="Giannone R.J."/>
            <person name="Griffen A.L."/>
            <person name="Guss A.M."/>
            <person name="Hettich R.L."/>
            <person name="Joshi S.S."/>
            <person name="Mokrzan E.M."/>
            <person name="Martin R.K."/>
            <person name="Zhulin I.B."/>
            <person name="Leys E.J."/>
            <person name="Podar M."/>
        </authorList>
    </citation>
    <scope>NUCLEOTIDE SEQUENCE [LARGE SCALE GENOMIC DNA]</scope>
    <source>
        <strain evidence="6 7">ORNL</strain>
    </source>
</reference>
<dbReference type="InterPro" id="IPR045851">
    <property type="entry name" value="AMP-bd_C_sf"/>
</dbReference>
<evidence type="ECO:0000256" key="2">
    <source>
        <dbReference type="ARBA" id="ARBA00022598"/>
    </source>
</evidence>
<dbReference type="PANTHER" id="PTHR43767:SF1">
    <property type="entry name" value="NONRIBOSOMAL PEPTIDE SYNTHASE PES1 (EUROFUNG)-RELATED"/>
    <property type="match status" value="1"/>
</dbReference>
<dbReference type="GO" id="GO:0016878">
    <property type="term" value="F:acid-thiol ligase activity"/>
    <property type="evidence" value="ECO:0007669"/>
    <property type="project" value="UniProtKB-ARBA"/>
</dbReference>
<dbReference type="KEGG" id="deo:CAY53_08775"/>
<feature type="domain" description="AMP-binding enzyme C-terminal" evidence="5">
    <location>
        <begin position="437"/>
        <end position="512"/>
    </location>
</feature>